<accession>A0A8H3QBS7</accession>
<dbReference type="EMBL" id="BLAL01000006">
    <property type="protein sequence ID" value="GES73431.1"/>
    <property type="molecule type" value="Genomic_DNA"/>
</dbReference>
<comment type="caution">
    <text evidence="1">The sequence shown here is derived from an EMBL/GenBank/DDBJ whole genome shotgun (WGS) entry which is preliminary data.</text>
</comment>
<dbReference type="AlphaFoldDB" id="A0A8H3QBS7"/>
<evidence type="ECO:0000313" key="2">
    <source>
        <dbReference type="Proteomes" id="UP000615446"/>
    </source>
</evidence>
<proteinExistence type="predicted"/>
<organism evidence="1 2">
    <name type="scientific">Rhizophagus clarus</name>
    <dbReference type="NCBI Taxonomy" id="94130"/>
    <lineage>
        <taxon>Eukaryota</taxon>
        <taxon>Fungi</taxon>
        <taxon>Fungi incertae sedis</taxon>
        <taxon>Mucoromycota</taxon>
        <taxon>Glomeromycotina</taxon>
        <taxon>Glomeromycetes</taxon>
        <taxon>Glomerales</taxon>
        <taxon>Glomeraceae</taxon>
        <taxon>Rhizophagus</taxon>
    </lineage>
</organism>
<evidence type="ECO:0000313" key="1">
    <source>
        <dbReference type="EMBL" id="GES73431.1"/>
    </source>
</evidence>
<name>A0A8H3QBS7_9GLOM</name>
<reference evidence="1" key="1">
    <citation type="submission" date="2019-10" db="EMBL/GenBank/DDBJ databases">
        <title>Conservation and host-specific expression of non-tandemly repeated heterogenous ribosome RNA gene in arbuscular mycorrhizal fungi.</title>
        <authorList>
            <person name="Maeda T."/>
            <person name="Kobayashi Y."/>
            <person name="Nakagawa T."/>
            <person name="Ezawa T."/>
            <person name="Yamaguchi K."/>
            <person name="Bino T."/>
            <person name="Nishimoto Y."/>
            <person name="Shigenobu S."/>
            <person name="Kawaguchi M."/>
        </authorList>
    </citation>
    <scope>NUCLEOTIDE SEQUENCE</scope>
    <source>
        <strain evidence="1">HR1</strain>
    </source>
</reference>
<gene>
    <name evidence="1" type="ORF">RCL2_000096600</name>
</gene>
<protein>
    <submittedName>
        <fullName evidence="1">Uncharacterized protein</fullName>
    </submittedName>
</protein>
<dbReference type="Proteomes" id="UP000615446">
    <property type="component" value="Unassembled WGS sequence"/>
</dbReference>
<sequence>MGTEILTKFFTQDTVQLEPLLNRKRKTNEMDDVQGCGYERHGERSIWSYHLDVEESQKAHPAFFDIDNESEVRSVGSLSNLAEKLDTVDKS</sequence>